<dbReference type="AlphaFoldDB" id="A0A2Z2NVQ8"/>
<dbReference type="Proteomes" id="UP000250079">
    <property type="component" value="Chromosome"/>
</dbReference>
<feature type="signal peptide" evidence="1">
    <location>
        <begin position="1"/>
        <end position="25"/>
    </location>
</feature>
<dbReference type="EMBL" id="CP018632">
    <property type="protein sequence ID" value="ASJ75546.1"/>
    <property type="molecule type" value="Genomic_DNA"/>
</dbReference>
<gene>
    <name evidence="2" type="ORF">IMCC3135_27460</name>
</gene>
<evidence type="ECO:0000256" key="1">
    <source>
        <dbReference type="SAM" id="SignalP"/>
    </source>
</evidence>
<protein>
    <recommendedName>
        <fullName evidence="4">Outer membrane protein beta-barrel domain-containing protein</fullName>
    </recommendedName>
</protein>
<keyword evidence="1" id="KW-0732">Signal</keyword>
<accession>A0A2Z2NVQ8</accession>
<sequence length="213" mass="22503">MISFKTQSLLTLVFAASLMVSNVQAEFMGLPSGRSASPANMSDLTVELGFMTGDLADNDFQNIGARVNFRLSPEVVLIGDIGVSEFGNRDGNPVGLGLLYFLSRQRISDKLDIAAKASYHTGEYSVGGTDTDLSGLSLEALLSGKNPLADSGLGWYANFGYHLLRVKSGSSDSSNEIGIGGGLVLPIAAGEAYVGVDLIDEVTFGLGFRYFVQ</sequence>
<dbReference type="RefSeq" id="WP_088920448.1">
    <property type="nucleotide sequence ID" value="NZ_CP018632.1"/>
</dbReference>
<dbReference type="KEGG" id="gai:IMCC3135_27460"/>
<evidence type="ECO:0000313" key="3">
    <source>
        <dbReference type="Proteomes" id="UP000250079"/>
    </source>
</evidence>
<reference evidence="2 3" key="1">
    <citation type="submission" date="2016-12" db="EMBL/GenBank/DDBJ databases">
        <authorList>
            <person name="Song W.-J."/>
            <person name="Kurnit D.M."/>
        </authorList>
    </citation>
    <scope>NUCLEOTIDE SEQUENCE [LARGE SCALE GENOMIC DNA]</scope>
    <source>
        <strain evidence="2 3">IMCC3135</strain>
    </source>
</reference>
<keyword evidence="3" id="KW-1185">Reference proteome</keyword>
<proteinExistence type="predicted"/>
<name>A0A2Z2NVQ8_9GAMM</name>
<organism evidence="2 3">
    <name type="scientific">Granulosicoccus antarcticus IMCC3135</name>
    <dbReference type="NCBI Taxonomy" id="1192854"/>
    <lineage>
        <taxon>Bacteria</taxon>
        <taxon>Pseudomonadati</taxon>
        <taxon>Pseudomonadota</taxon>
        <taxon>Gammaproteobacteria</taxon>
        <taxon>Chromatiales</taxon>
        <taxon>Granulosicoccaceae</taxon>
        <taxon>Granulosicoccus</taxon>
    </lineage>
</organism>
<evidence type="ECO:0000313" key="2">
    <source>
        <dbReference type="EMBL" id="ASJ75546.1"/>
    </source>
</evidence>
<feature type="chain" id="PRO_5016458314" description="Outer membrane protein beta-barrel domain-containing protein" evidence="1">
    <location>
        <begin position="26"/>
        <end position="213"/>
    </location>
</feature>
<evidence type="ECO:0008006" key="4">
    <source>
        <dbReference type="Google" id="ProtNLM"/>
    </source>
</evidence>